<dbReference type="GO" id="GO:0003700">
    <property type="term" value="F:DNA-binding transcription factor activity"/>
    <property type="evidence" value="ECO:0007669"/>
    <property type="project" value="InterPro"/>
</dbReference>
<dbReference type="Proteomes" id="UP000243528">
    <property type="component" value="Unassembled WGS sequence"/>
</dbReference>
<evidence type="ECO:0000313" key="4">
    <source>
        <dbReference type="Proteomes" id="UP000243528"/>
    </source>
</evidence>
<proteinExistence type="predicted"/>
<keyword evidence="3" id="KW-0238">DNA-binding</keyword>
<evidence type="ECO:0000256" key="1">
    <source>
        <dbReference type="SAM" id="MobiDB-lite"/>
    </source>
</evidence>
<dbReference type="InterPro" id="IPR000835">
    <property type="entry name" value="HTH_MarR-typ"/>
</dbReference>
<protein>
    <submittedName>
        <fullName evidence="3">DNA-binding MarR family transcriptional regulator</fullName>
    </submittedName>
</protein>
<accession>A0A2P8EBU6</accession>
<dbReference type="InterPro" id="IPR052526">
    <property type="entry name" value="HTH-type_Bedaq_tolerance"/>
</dbReference>
<dbReference type="OrthoDB" id="7774677at2"/>
<feature type="compositionally biased region" description="Polar residues" evidence="1">
    <location>
        <begin position="173"/>
        <end position="182"/>
    </location>
</feature>
<dbReference type="AlphaFoldDB" id="A0A2P8EBU6"/>
<evidence type="ECO:0000259" key="2">
    <source>
        <dbReference type="PROSITE" id="PS50995"/>
    </source>
</evidence>
<dbReference type="PANTHER" id="PTHR39515:SF2">
    <property type="entry name" value="HTH-TYPE TRANSCRIPTIONAL REGULATOR RV0880"/>
    <property type="match status" value="1"/>
</dbReference>
<dbReference type="PROSITE" id="PS50995">
    <property type="entry name" value="HTH_MARR_2"/>
    <property type="match status" value="1"/>
</dbReference>
<dbReference type="EMBL" id="PYGE01000002">
    <property type="protein sequence ID" value="PSL06948.1"/>
    <property type="molecule type" value="Genomic_DNA"/>
</dbReference>
<evidence type="ECO:0000313" key="3">
    <source>
        <dbReference type="EMBL" id="PSL06948.1"/>
    </source>
</evidence>
<reference evidence="3 4" key="1">
    <citation type="submission" date="2018-03" db="EMBL/GenBank/DDBJ databases">
        <title>Genomic Encyclopedia of Archaeal and Bacterial Type Strains, Phase II (KMG-II): from individual species to whole genera.</title>
        <authorList>
            <person name="Goeker M."/>
        </authorList>
    </citation>
    <scope>NUCLEOTIDE SEQUENCE [LARGE SCALE GENOMIC DNA]</scope>
    <source>
        <strain evidence="3 4">DSM 45211</strain>
    </source>
</reference>
<dbReference type="InterPro" id="IPR036390">
    <property type="entry name" value="WH_DNA-bd_sf"/>
</dbReference>
<dbReference type="PANTHER" id="PTHR39515">
    <property type="entry name" value="CONSERVED PROTEIN"/>
    <property type="match status" value="1"/>
</dbReference>
<feature type="domain" description="HTH marR-type" evidence="2">
    <location>
        <begin position="1"/>
        <end position="139"/>
    </location>
</feature>
<sequence length="182" mass="19705">MATIERAMITLQWAMTRRVPRESSSRHGTLPPPMYDVLAAVDDGASTEHPIGVTEVATLVRVDQPRASRLVAQAVTGGLLRREADPRDGRRSVLVLTAHGGDVLADARRRRRATIEAAMTGWSPAQRRDFGRLLTAFAARWDSQHDGDATLPEPDDAGHLVGRAGHDGPEFPASSSAARDSR</sequence>
<keyword evidence="4" id="KW-1185">Reference proteome</keyword>
<dbReference type="SMART" id="SM00347">
    <property type="entry name" value="HTH_MARR"/>
    <property type="match status" value="1"/>
</dbReference>
<name>A0A2P8EBU6_9ACTN</name>
<gene>
    <name evidence="3" type="ORF">CLV30_102337</name>
</gene>
<feature type="region of interest" description="Disordered" evidence="1">
    <location>
        <begin position="145"/>
        <end position="182"/>
    </location>
</feature>
<dbReference type="GO" id="GO:0003677">
    <property type="term" value="F:DNA binding"/>
    <property type="evidence" value="ECO:0007669"/>
    <property type="project" value="UniProtKB-KW"/>
</dbReference>
<dbReference type="SUPFAM" id="SSF46785">
    <property type="entry name" value="Winged helix' DNA-binding domain"/>
    <property type="match status" value="1"/>
</dbReference>
<dbReference type="Gene3D" id="1.10.10.10">
    <property type="entry name" value="Winged helix-like DNA-binding domain superfamily/Winged helix DNA-binding domain"/>
    <property type="match status" value="1"/>
</dbReference>
<organism evidence="3 4">
    <name type="scientific">Haloactinopolyspora alba</name>
    <dbReference type="NCBI Taxonomy" id="648780"/>
    <lineage>
        <taxon>Bacteria</taxon>
        <taxon>Bacillati</taxon>
        <taxon>Actinomycetota</taxon>
        <taxon>Actinomycetes</taxon>
        <taxon>Jiangellales</taxon>
        <taxon>Jiangellaceae</taxon>
        <taxon>Haloactinopolyspora</taxon>
    </lineage>
</organism>
<dbReference type="InterPro" id="IPR036388">
    <property type="entry name" value="WH-like_DNA-bd_sf"/>
</dbReference>
<dbReference type="Pfam" id="PF12802">
    <property type="entry name" value="MarR_2"/>
    <property type="match status" value="1"/>
</dbReference>
<comment type="caution">
    <text evidence="3">The sequence shown here is derived from an EMBL/GenBank/DDBJ whole genome shotgun (WGS) entry which is preliminary data.</text>
</comment>